<proteinExistence type="predicted"/>
<dbReference type="EMBL" id="JAEPWM010000001">
    <property type="protein sequence ID" value="MBK6005472.1"/>
    <property type="molecule type" value="Genomic_DNA"/>
</dbReference>
<comment type="caution">
    <text evidence="1">The sequence shown here is derived from an EMBL/GenBank/DDBJ whole genome shotgun (WGS) entry which is preliminary data.</text>
</comment>
<sequence>MDIDAARWHWLPGRRIAGYGVASGRAKDSPYPAGTIALQAPFFRAQGVDLSPYFAGTLNVDLAPHTPPPPSPAFDVRLRWFGELEERFLLTLIALRHAGTVHEGLWYYPHPETKPAHFQRPTVVELLLPWIAGLPADAMVEVGLRDAVPPASRADC</sequence>
<accession>A0A934TQ44</accession>
<reference evidence="1" key="1">
    <citation type="journal article" date="2012" name="J. Microbiol. Biotechnol.">
        <title>Ramlibacter ginsenosidimutans sp. nov., with ginsenoside-converting activity.</title>
        <authorList>
            <person name="Wang L."/>
            <person name="An D.S."/>
            <person name="Kim S.G."/>
            <person name="Jin F.X."/>
            <person name="Kim S.C."/>
            <person name="Lee S.T."/>
            <person name="Im W.T."/>
        </authorList>
    </citation>
    <scope>NUCLEOTIDE SEQUENCE</scope>
    <source>
        <strain evidence="1">KACC 17527</strain>
    </source>
</reference>
<evidence type="ECO:0000313" key="1">
    <source>
        <dbReference type="EMBL" id="MBK6005472.1"/>
    </source>
</evidence>
<dbReference type="Proteomes" id="UP000630528">
    <property type="component" value="Unassembled WGS sequence"/>
</dbReference>
<dbReference type="AlphaFoldDB" id="A0A934TQ44"/>
<organism evidence="1 2">
    <name type="scientific">Ramlibacter ginsenosidimutans</name>
    <dbReference type="NCBI Taxonomy" id="502333"/>
    <lineage>
        <taxon>Bacteria</taxon>
        <taxon>Pseudomonadati</taxon>
        <taxon>Pseudomonadota</taxon>
        <taxon>Betaproteobacteria</taxon>
        <taxon>Burkholderiales</taxon>
        <taxon>Comamonadaceae</taxon>
        <taxon>Ramlibacter</taxon>
    </lineage>
</organism>
<dbReference type="RefSeq" id="WP_201166807.1">
    <property type="nucleotide sequence ID" value="NZ_JAEPWM010000001.1"/>
</dbReference>
<gene>
    <name evidence="1" type="ORF">JJB11_05160</name>
</gene>
<protein>
    <submittedName>
        <fullName evidence="1">Uncharacterized protein</fullName>
    </submittedName>
</protein>
<name>A0A934TQ44_9BURK</name>
<evidence type="ECO:0000313" key="2">
    <source>
        <dbReference type="Proteomes" id="UP000630528"/>
    </source>
</evidence>
<reference evidence="1" key="2">
    <citation type="submission" date="2021-01" db="EMBL/GenBank/DDBJ databases">
        <authorList>
            <person name="Kang M."/>
        </authorList>
    </citation>
    <scope>NUCLEOTIDE SEQUENCE</scope>
    <source>
        <strain evidence="1">KACC 17527</strain>
    </source>
</reference>
<keyword evidence="2" id="KW-1185">Reference proteome</keyword>